<evidence type="ECO:0000313" key="1">
    <source>
        <dbReference type="EMBL" id="ABQ87725.1"/>
    </source>
</evidence>
<dbReference type="EMBL" id="CP000678">
    <property type="protein sequence ID" value="ABQ87725.1"/>
    <property type="molecule type" value="Genomic_DNA"/>
</dbReference>
<reference evidence="1 2" key="1">
    <citation type="journal article" date="2007" name="Proc. Natl. Acad. Sci. U.S.A.">
        <title>Genomic and metabolic adaptations of Methanobrevibacter smithii to the human gut.</title>
        <authorList>
            <person name="Samuel B.S."/>
            <person name="Hansen E.E."/>
            <person name="Manchester J.K."/>
            <person name="Coutinho P.M."/>
            <person name="Henrissat B."/>
            <person name="Fulton R."/>
            <person name="Latreille P."/>
            <person name="Kim K."/>
            <person name="Wilson R.K."/>
            <person name="Gordon J.I."/>
        </authorList>
    </citation>
    <scope>NUCLEOTIDE SEQUENCE [LARGE SCALE GENOMIC DNA]</scope>
    <source>
        <strain evidence="2">ATCC 35061 / DSM 861 / OCM 144 / PS</strain>
    </source>
</reference>
<dbReference type="BioCyc" id="MSMI420247:GHWZ-1558-MONOMER"/>
<sequence length="66" mass="7906">MNKTPNFENTNHKLFLDENNTFKYDNHIYPVCGSHKIIKKGTIKKQQNSKNNNINAKMWEKIWNIQ</sequence>
<dbReference type="Proteomes" id="UP000001992">
    <property type="component" value="Chromosome"/>
</dbReference>
<keyword evidence="2" id="KW-1185">Reference proteome</keyword>
<proteinExistence type="predicted"/>
<dbReference type="PATRIC" id="fig|420247.28.peg.1511"/>
<protein>
    <submittedName>
        <fullName evidence="1">IS element (Transposase remnant)</fullName>
    </submittedName>
</protein>
<name>A5UNE7_METS3</name>
<dbReference type="KEGG" id="msi:Msm_1520"/>
<gene>
    <name evidence="1" type="ordered locus">Msm_1520</name>
</gene>
<organism evidence="1 2">
    <name type="scientific">Methanobrevibacter smithii (strain ATCC 35061 / DSM 861 / OCM 144 / PS)</name>
    <dbReference type="NCBI Taxonomy" id="420247"/>
    <lineage>
        <taxon>Archaea</taxon>
        <taxon>Methanobacteriati</taxon>
        <taxon>Methanobacteriota</taxon>
        <taxon>Methanomada group</taxon>
        <taxon>Methanobacteria</taxon>
        <taxon>Methanobacteriales</taxon>
        <taxon>Methanobacteriaceae</taxon>
        <taxon>Methanobrevibacter</taxon>
    </lineage>
</organism>
<dbReference type="HOGENOM" id="CLU_2820950_0_0_2"/>
<dbReference type="STRING" id="420247.Msm_1520"/>
<dbReference type="EnsemblBacteria" id="ABQ87725">
    <property type="protein sequence ID" value="ABQ87725"/>
    <property type="gene ID" value="Msm_1520"/>
</dbReference>
<evidence type="ECO:0000313" key="2">
    <source>
        <dbReference type="Proteomes" id="UP000001992"/>
    </source>
</evidence>
<accession>A5UNE7</accession>
<dbReference type="AlphaFoldDB" id="A5UNE7"/>